<keyword evidence="1" id="KW-0175">Coiled coil</keyword>
<dbReference type="AlphaFoldDB" id="A0A7U4QKI8"/>
<keyword evidence="3" id="KW-0808">Transferase</keyword>
<dbReference type="CDD" id="cd03801">
    <property type="entry name" value="GT4_PimA-like"/>
    <property type="match status" value="1"/>
</dbReference>
<feature type="domain" description="Glycosyl transferase family 1" evidence="2">
    <location>
        <begin position="193"/>
        <end position="347"/>
    </location>
</feature>
<organism evidence="3 4">
    <name type="scientific">Desulfofervidus auxilii</name>
    <dbReference type="NCBI Taxonomy" id="1621989"/>
    <lineage>
        <taxon>Bacteria</taxon>
        <taxon>Pseudomonadati</taxon>
        <taxon>Thermodesulfobacteriota</taxon>
        <taxon>Candidatus Desulfofervidia</taxon>
        <taxon>Candidatus Desulfofervidales</taxon>
        <taxon>Candidatus Desulfofervidaceae</taxon>
        <taxon>Candidatus Desulfofervidus</taxon>
    </lineage>
</organism>
<dbReference type="GO" id="GO:0016757">
    <property type="term" value="F:glycosyltransferase activity"/>
    <property type="evidence" value="ECO:0007669"/>
    <property type="project" value="InterPro"/>
</dbReference>
<name>A0A7U4QKI8_DESA2</name>
<reference evidence="3 4" key="1">
    <citation type="submission" date="2015-10" db="EMBL/GenBank/DDBJ databases">
        <title>Candidatus Desulfofervidus auxilii, a hydrogenotrophic sulfate-reducing bacterium involved in the thermophilic anaerobic oxidation of methane.</title>
        <authorList>
            <person name="Krukenberg V."/>
            <person name="Richter M."/>
            <person name="Wegener G."/>
        </authorList>
    </citation>
    <scope>NUCLEOTIDE SEQUENCE [LARGE SCALE GENOMIC DNA]</scope>
    <source>
        <strain evidence="3 4">HS1</strain>
    </source>
</reference>
<gene>
    <name evidence="3" type="ORF">HS1_001233</name>
</gene>
<protein>
    <submittedName>
        <fullName evidence="3">Glycosyltransferase</fullName>
    </submittedName>
</protein>
<dbReference type="Proteomes" id="UP000070560">
    <property type="component" value="Chromosome"/>
</dbReference>
<dbReference type="Gene3D" id="3.40.50.2000">
    <property type="entry name" value="Glycogen Phosphorylase B"/>
    <property type="match status" value="2"/>
</dbReference>
<dbReference type="KEGG" id="daw:HS1_001233"/>
<dbReference type="SUPFAM" id="SSF53756">
    <property type="entry name" value="UDP-Glycosyltransferase/glycogen phosphorylase"/>
    <property type="match status" value="1"/>
</dbReference>
<accession>A0A7U4QKI8</accession>
<evidence type="ECO:0000313" key="4">
    <source>
        <dbReference type="Proteomes" id="UP000070560"/>
    </source>
</evidence>
<dbReference type="PANTHER" id="PTHR12526:SF625">
    <property type="entry name" value="PHOSPHATIDYLINOSITOL GLYCAN-CLASS A"/>
    <property type="match status" value="1"/>
</dbReference>
<feature type="coiled-coil region" evidence="1">
    <location>
        <begin position="500"/>
        <end position="541"/>
    </location>
</feature>
<evidence type="ECO:0000259" key="2">
    <source>
        <dbReference type="Pfam" id="PF00534"/>
    </source>
</evidence>
<dbReference type="InterPro" id="IPR001296">
    <property type="entry name" value="Glyco_trans_1"/>
</dbReference>
<dbReference type="PANTHER" id="PTHR12526">
    <property type="entry name" value="GLYCOSYLTRANSFERASE"/>
    <property type="match status" value="1"/>
</dbReference>
<evidence type="ECO:0000256" key="1">
    <source>
        <dbReference type="SAM" id="Coils"/>
    </source>
</evidence>
<evidence type="ECO:0000313" key="3">
    <source>
        <dbReference type="EMBL" id="AMM41037.1"/>
    </source>
</evidence>
<dbReference type="Pfam" id="PF00534">
    <property type="entry name" value="Glycos_transf_1"/>
    <property type="match status" value="1"/>
</dbReference>
<sequence>MYELSRLCSDREEDIVFEVLRNKTMKIAVVTPKSVTGETGGAENFYEGLVTNFKKRGYEVDQINVLVDESSFDKILEAYCRCFYLDLNNYDLVISTKAPTYMVRHPNHVSYLLHTIRVFYDMFDLEFDSEDKEKIKQRKLIHKLDKYGLHPSRVKRHFVNGSEVYKRMRKIDSFWNAVNFEVLYHPPHLEGFKEPEEGEFIFLPGRLHRWKRVDLVIEAMKYIKHNVKLIITGEGEDEGKFKKLAKGDKRIKFLGNISQEQLIELYSKAIVVPFVPINEDYGLITIEAFKSKKPVITCIDSGEPACIVKDSINGFIVEPNPQKIAEKINYLIENPKEAKKMGEEGFKAVKEITWDNVINKLLKLAPGNQQVVPHSELILVKKSSQVNVDEILEKIRNEIIHRREAQTKKNNQNFTYDLNWQPIEVAISQAQQHAAVGRTIPGFRRHNKLKRFVFRQITKVINYVALPITRMQVFYNQAIIEAIYGLKESIQKIHGEFTRTHRKLAEINELKRECRELKQRLMSCEKQVKQLLDKINRHSDKSN</sequence>
<dbReference type="EMBL" id="CP013015">
    <property type="protein sequence ID" value="AMM41037.1"/>
    <property type="molecule type" value="Genomic_DNA"/>
</dbReference>
<proteinExistence type="predicted"/>
<keyword evidence="4" id="KW-1185">Reference proteome</keyword>